<dbReference type="AlphaFoldDB" id="A0A1G2D530"/>
<dbReference type="STRING" id="1798661.A3D65_01315"/>
<organism evidence="1 2">
    <name type="scientific">Candidatus Lloydbacteria bacterium RIFCSPHIGHO2_02_FULL_50_13</name>
    <dbReference type="NCBI Taxonomy" id="1798661"/>
    <lineage>
        <taxon>Bacteria</taxon>
        <taxon>Candidatus Lloydiibacteriota</taxon>
    </lineage>
</organism>
<sequence>MQQEEIRRLQEPLTIRLNKRPKNCNVVIARVVGTMPSDTSGMQELHLERPVRIRDTQGIMMLARYLEQDVRIGKLYTAGGRVYAFLPGGERFTRVVS</sequence>
<comment type="caution">
    <text evidence="1">The sequence shown here is derived from an EMBL/GenBank/DDBJ whole genome shotgun (WGS) entry which is preliminary data.</text>
</comment>
<evidence type="ECO:0000313" key="1">
    <source>
        <dbReference type="EMBL" id="OGZ08699.1"/>
    </source>
</evidence>
<accession>A0A1G2D530</accession>
<dbReference type="Proteomes" id="UP000177996">
    <property type="component" value="Unassembled WGS sequence"/>
</dbReference>
<reference evidence="1 2" key="1">
    <citation type="journal article" date="2016" name="Nat. Commun.">
        <title>Thousands of microbial genomes shed light on interconnected biogeochemical processes in an aquifer system.</title>
        <authorList>
            <person name="Anantharaman K."/>
            <person name="Brown C.T."/>
            <person name="Hug L.A."/>
            <person name="Sharon I."/>
            <person name="Castelle C.J."/>
            <person name="Probst A.J."/>
            <person name="Thomas B.C."/>
            <person name="Singh A."/>
            <person name="Wilkins M.J."/>
            <person name="Karaoz U."/>
            <person name="Brodie E.L."/>
            <person name="Williams K.H."/>
            <person name="Hubbard S.S."/>
            <person name="Banfield J.F."/>
        </authorList>
    </citation>
    <scope>NUCLEOTIDE SEQUENCE [LARGE SCALE GENOMIC DNA]</scope>
</reference>
<evidence type="ECO:0000313" key="2">
    <source>
        <dbReference type="Proteomes" id="UP000177996"/>
    </source>
</evidence>
<gene>
    <name evidence="1" type="ORF">A3D65_01315</name>
</gene>
<name>A0A1G2D530_9BACT</name>
<dbReference type="EMBL" id="MHLL01000030">
    <property type="protein sequence ID" value="OGZ08699.1"/>
    <property type="molecule type" value="Genomic_DNA"/>
</dbReference>
<protein>
    <submittedName>
        <fullName evidence="1">Uncharacterized protein</fullName>
    </submittedName>
</protein>
<proteinExistence type="predicted"/>